<feature type="chain" id="PRO_5040911350" evidence="14">
    <location>
        <begin position="29"/>
        <end position="826"/>
    </location>
</feature>
<feature type="signal peptide" evidence="14">
    <location>
        <begin position="1"/>
        <end position="28"/>
    </location>
</feature>
<keyword evidence="8" id="KW-0406">Ion transport</keyword>
<keyword evidence="9 13" id="KW-0798">TonB box</keyword>
<reference evidence="17" key="1">
    <citation type="submission" date="2022-05" db="EMBL/GenBank/DDBJ databases">
        <title>Sphingomonas sp. strain RP10 Genome sequencing and assembly.</title>
        <authorList>
            <person name="Kim I."/>
        </authorList>
    </citation>
    <scope>NUCLEOTIDE SEQUENCE</scope>
    <source>
        <strain evidence="17">RP10</strain>
    </source>
</reference>
<dbReference type="Gene3D" id="2.40.170.20">
    <property type="entry name" value="TonB-dependent receptor, beta-barrel domain"/>
    <property type="match status" value="1"/>
</dbReference>
<dbReference type="Pfam" id="PF00593">
    <property type="entry name" value="TonB_dep_Rec_b-barrel"/>
    <property type="match status" value="1"/>
</dbReference>
<keyword evidence="18" id="KW-1185">Reference proteome</keyword>
<dbReference type="InterPro" id="IPR037066">
    <property type="entry name" value="Plug_dom_sf"/>
</dbReference>
<evidence type="ECO:0000259" key="15">
    <source>
        <dbReference type="Pfam" id="PF00593"/>
    </source>
</evidence>
<evidence type="ECO:0000256" key="10">
    <source>
        <dbReference type="ARBA" id="ARBA00023136"/>
    </source>
</evidence>
<evidence type="ECO:0000256" key="14">
    <source>
        <dbReference type="SAM" id="SignalP"/>
    </source>
</evidence>
<evidence type="ECO:0000256" key="12">
    <source>
        <dbReference type="PROSITE-ProRule" id="PRU01360"/>
    </source>
</evidence>
<dbReference type="PANTHER" id="PTHR32552">
    <property type="entry name" value="FERRICHROME IRON RECEPTOR-RELATED"/>
    <property type="match status" value="1"/>
</dbReference>
<dbReference type="InterPro" id="IPR012910">
    <property type="entry name" value="Plug_dom"/>
</dbReference>
<dbReference type="InterPro" id="IPR039426">
    <property type="entry name" value="TonB-dep_rcpt-like"/>
</dbReference>
<keyword evidence="5 12" id="KW-0812">Transmembrane</keyword>
<evidence type="ECO:0000256" key="3">
    <source>
        <dbReference type="ARBA" id="ARBA00022452"/>
    </source>
</evidence>
<keyword evidence="10 12" id="KW-0472">Membrane</keyword>
<evidence type="ECO:0000256" key="1">
    <source>
        <dbReference type="ARBA" id="ARBA00004571"/>
    </source>
</evidence>
<comment type="similarity">
    <text evidence="12 13">Belongs to the TonB-dependent receptor family.</text>
</comment>
<evidence type="ECO:0000256" key="6">
    <source>
        <dbReference type="ARBA" id="ARBA00022729"/>
    </source>
</evidence>
<evidence type="ECO:0000256" key="9">
    <source>
        <dbReference type="ARBA" id="ARBA00023077"/>
    </source>
</evidence>
<dbReference type="InterPro" id="IPR036942">
    <property type="entry name" value="Beta-barrel_TonB_sf"/>
</dbReference>
<protein>
    <submittedName>
        <fullName evidence="17">TonB-dependent receptor</fullName>
    </submittedName>
</protein>
<dbReference type="RefSeq" id="WP_254288312.1">
    <property type="nucleotide sequence ID" value="NZ_JAMLDY010000005.1"/>
</dbReference>
<organism evidence="17 18">
    <name type="scientific">Sphingomonas liriopis</name>
    <dbReference type="NCBI Taxonomy" id="2949094"/>
    <lineage>
        <taxon>Bacteria</taxon>
        <taxon>Pseudomonadati</taxon>
        <taxon>Pseudomonadota</taxon>
        <taxon>Alphaproteobacteria</taxon>
        <taxon>Sphingomonadales</taxon>
        <taxon>Sphingomonadaceae</taxon>
        <taxon>Sphingomonas</taxon>
    </lineage>
</organism>
<sequence>MSYSRSNVSMRALWLAGAMAVASGGAGAGVAQAQTAPAPQAPAGADQPQDGDIVVTGTSAARRARDTPLSVSTIDATQLQRTAASSQADILNTVPSIKAEGGGGEVAVNVFIKGLPLGGTYQLTPLQYDGIPVLSSFGLNSSAYDVYYRNDPGIERLEFVRGGVSNLFGSGSVAGLINYISKTGTDTPQGTVQAEWAERGRFRGDVAASGPLDAAGLYYAFSGYFRHDDGPIRTGLPTKGGQLRGNIRKDFSDGSGSVTLSGQYIHDRVQFYLPFPLDGATRERIPGNDGKLVNSLLTDAVSGLGFATPGGGRFQTRIADGVYTAGGQVALAFTKDFGDGWGLNGKAKYSRYAHRFGFFLDGDGLANVPQTQAGFLALRGLPSNASFTYADDGSAVPGSAILFANRFQDRNRPNHDTTAELNLTRQLTDGDVRHNLTLGGYFADAWARDQTVTTAYLGAFNNRPRLINLTVRNAAGVPTIVSNGGLLDAGVGYTDNTAKQTHYAVYLADQIEGGRLVFDFGGRVEWSDGDIARAATATTITDATTPNLSTALRNVVWETGTVVRGKVSASSWALSAGVLYKLTPSLNLYANANRGFFFPALNSVAVNAAGQTQSYQPEIIRQAEAGLKFGAGRVTASLSGFYNDLKNRRTVLLVNAPGGGVTEQVTIVSTKAYGLEAVLGVRLLDHLRFDGNVSLVHDEFTALDITPQFVGNKEPRQPNVLYNAGLYYDDDAFDASVATTYTGPNYTDNSNAIRLNGFNTVRLIAGYKLPLADRQSVRLGVDVYNLFDSQGISEGSPRQVSQTVGTYFVGRPILPRRLSIRLSYDF</sequence>
<dbReference type="Pfam" id="PF07715">
    <property type="entry name" value="Plug"/>
    <property type="match status" value="1"/>
</dbReference>
<feature type="domain" description="TonB-dependent receptor-like beta-barrel" evidence="15">
    <location>
        <begin position="308"/>
        <end position="786"/>
    </location>
</feature>
<dbReference type="PROSITE" id="PS52016">
    <property type="entry name" value="TONB_DEPENDENT_REC_3"/>
    <property type="match status" value="1"/>
</dbReference>
<evidence type="ECO:0000256" key="8">
    <source>
        <dbReference type="ARBA" id="ARBA00023065"/>
    </source>
</evidence>
<keyword evidence="11 12" id="KW-0998">Cell outer membrane</keyword>
<evidence type="ECO:0000313" key="17">
    <source>
        <dbReference type="EMBL" id="MCP3734304.1"/>
    </source>
</evidence>
<evidence type="ECO:0000256" key="4">
    <source>
        <dbReference type="ARBA" id="ARBA00022496"/>
    </source>
</evidence>
<keyword evidence="17" id="KW-0675">Receptor</keyword>
<keyword evidence="3 12" id="KW-1134">Transmembrane beta strand</keyword>
<comment type="subcellular location">
    <subcellularLocation>
        <location evidence="1 12">Cell outer membrane</location>
        <topology evidence="1 12">Multi-pass membrane protein</topology>
    </subcellularLocation>
</comment>
<evidence type="ECO:0000313" key="18">
    <source>
        <dbReference type="Proteomes" id="UP001139486"/>
    </source>
</evidence>
<dbReference type="GO" id="GO:0009279">
    <property type="term" value="C:cell outer membrane"/>
    <property type="evidence" value="ECO:0007669"/>
    <property type="project" value="UniProtKB-SubCell"/>
</dbReference>
<keyword evidence="6 14" id="KW-0732">Signal</keyword>
<evidence type="ECO:0000259" key="16">
    <source>
        <dbReference type="Pfam" id="PF07715"/>
    </source>
</evidence>
<evidence type="ECO:0000256" key="11">
    <source>
        <dbReference type="ARBA" id="ARBA00023237"/>
    </source>
</evidence>
<evidence type="ECO:0000256" key="5">
    <source>
        <dbReference type="ARBA" id="ARBA00022692"/>
    </source>
</evidence>
<dbReference type="InterPro" id="IPR000531">
    <property type="entry name" value="Beta-barrel_TonB"/>
</dbReference>
<dbReference type="Gene3D" id="2.170.130.10">
    <property type="entry name" value="TonB-dependent receptor, plug domain"/>
    <property type="match status" value="1"/>
</dbReference>
<dbReference type="GO" id="GO:0015344">
    <property type="term" value="F:siderophore uptake transmembrane transporter activity"/>
    <property type="evidence" value="ECO:0007669"/>
    <property type="project" value="TreeGrafter"/>
</dbReference>
<dbReference type="AlphaFoldDB" id="A0A9X2KP42"/>
<accession>A0A9X2KP42</accession>
<comment type="caution">
    <text evidence="17">The sequence shown here is derived from an EMBL/GenBank/DDBJ whole genome shotgun (WGS) entry which is preliminary data.</text>
</comment>
<keyword evidence="2 12" id="KW-0813">Transport</keyword>
<proteinExistence type="inferred from homology"/>
<evidence type="ECO:0000256" key="7">
    <source>
        <dbReference type="ARBA" id="ARBA00023004"/>
    </source>
</evidence>
<evidence type="ECO:0000256" key="2">
    <source>
        <dbReference type="ARBA" id="ARBA00022448"/>
    </source>
</evidence>
<gene>
    <name evidence="17" type="ORF">M9979_05355</name>
</gene>
<evidence type="ECO:0000256" key="13">
    <source>
        <dbReference type="RuleBase" id="RU003357"/>
    </source>
</evidence>
<feature type="domain" description="TonB-dependent receptor plug" evidence="16">
    <location>
        <begin position="64"/>
        <end position="175"/>
    </location>
</feature>
<dbReference type="PANTHER" id="PTHR32552:SF89">
    <property type="entry name" value="CATECHOLATE SIDEROPHORE RECEPTOR FIU"/>
    <property type="match status" value="1"/>
</dbReference>
<dbReference type="SUPFAM" id="SSF56935">
    <property type="entry name" value="Porins"/>
    <property type="match status" value="1"/>
</dbReference>
<keyword evidence="7" id="KW-0408">Iron</keyword>
<dbReference type="EMBL" id="JAMLDY010000005">
    <property type="protein sequence ID" value="MCP3734304.1"/>
    <property type="molecule type" value="Genomic_DNA"/>
</dbReference>
<dbReference type="Proteomes" id="UP001139486">
    <property type="component" value="Unassembled WGS sequence"/>
</dbReference>
<name>A0A9X2KP42_9SPHN</name>
<keyword evidence="4" id="KW-0410">Iron transport</keyword>